<reference evidence="4 5" key="1">
    <citation type="submission" date="2024-03" db="EMBL/GenBank/DDBJ databases">
        <title>Human intestinal bacterial collection.</title>
        <authorList>
            <person name="Pauvert C."/>
            <person name="Hitch T.C.A."/>
            <person name="Clavel T."/>
        </authorList>
    </citation>
    <scope>NUCLEOTIDE SEQUENCE [LARGE SCALE GENOMIC DNA]</scope>
    <source>
        <strain evidence="4 5">CLA-AA-H81</strain>
    </source>
</reference>
<dbReference type="InterPro" id="IPR008258">
    <property type="entry name" value="Transglycosylase_SLT_dom_1"/>
</dbReference>
<evidence type="ECO:0000256" key="1">
    <source>
        <dbReference type="SAM" id="MobiDB-lite"/>
    </source>
</evidence>
<keyword evidence="2" id="KW-0732">Signal</keyword>
<dbReference type="SUPFAM" id="SSF53955">
    <property type="entry name" value="Lysozyme-like"/>
    <property type="match status" value="1"/>
</dbReference>
<dbReference type="Proteomes" id="UP001433088">
    <property type="component" value="Unassembled WGS sequence"/>
</dbReference>
<accession>A0ABV1CY72</accession>
<proteinExistence type="predicted"/>
<evidence type="ECO:0000313" key="4">
    <source>
        <dbReference type="EMBL" id="MEQ2423092.1"/>
    </source>
</evidence>
<feature type="region of interest" description="Disordered" evidence="1">
    <location>
        <begin position="218"/>
        <end position="258"/>
    </location>
</feature>
<name>A0ABV1CY72_9FIRM</name>
<feature type="domain" description="Transglycosylase SLT" evidence="3">
    <location>
        <begin position="56"/>
        <end position="152"/>
    </location>
</feature>
<organism evidence="4 5">
    <name type="scientific">Megasphaera intestinihominis</name>
    <dbReference type="NCBI Taxonomy" id="3133159"/>
    <lineage>
        <taxon>Bacteria</taxon>
        <taxon>Bacillati</taxon>
        <taxon>Bacillota</taxon>
        <taxon>Negativicutes</taxon>
        <taxon>Veillonellales</taxon>
        <taxon>Veillonellaceae</taxon>
        <taxon>Megasphaera</taxon>
    </lineage>
</organism>
<sequence>MILSKACKTKMAALFIGLMALMPVQAITQEEMVYDQVSKYIRGSEAAAIAKDICDASYTYDVDPILVAAVFTTESHFDNSAVSGVGAVGIAQLMPSTAASLKVNPYNRRENIFGGVKYLGQMVERYRTWDRPFVYAEAAYNAGPGAVDRARGVPHYTETMNYVQTVEQTRREIWRLAGHEAMALKPYKRSAMTVTETEAPIFPSLKEWHEQHSQKAAAVQTKTTVRPKTARVANSVRSPQPVSYWTTSRPWDTRSSKK</sequence>
<protein>
    <submittedName>
        <fullName evidence="4">Lytic transglycosylase domain-containing protein</fullName>
        <ecNumber evidence="4">4.2.2.n1</ecNumber>
    </submittedName>
</protein>
<dbReference type="EMBL" id="JBBMEU010000080">
    <property type="protein sequence ID" value="MEQ2423092.1"/>
    <property type="molecule type" value="Genomic_DNA"/>
</dbReference>
<dbReference type="Pfam" id="PF01464">
    <property type="entry name" value="SLT"/>
    <property type="match status" value="1"/>
</dbReference>
<comment type="caution">
    <text evidence="4">The sequence shown here is derived from an EMBL/GenBank/DDBJ whole genome shotgun (WGS) entry which is preliminary data.</text>
</comment>
<keyword evidence="4" id="KW-0456">Lyase</keyword>
<dbReference type="EC" id="4.2.2.n1" evidence="4"/>
<evidence type="ECO:0000256" key="2">
    <source>
        <dbReference type="SAM" id="SignalP"/>
    </source>
</evidence>
<evidence type="ECO:0000259" key="3">
    <source>
        <dbReference type="Pfam" id="PF01464"/>
    </source>
</evidence>
<dbReference type="PANTHER" id="PTHR37423:SF2">
    <property type="entry name" value="MEMBRANE-BOUND LYTIC MUREIN TRANSGLYCOSYLASE C"/>
    <property type="match status" value="1"/>
</dbReference>
<evidence type="ECO:0000313" key="5">
    <source>
        <dbReference type="Proteomes" id="UP001433088"/>
    </source>
</evidence>
<dbReference type="PANTHER" id="PTHR37423">
    <property type="entry name" value="SOLUBLE LYTIC MUREIN TRANSGLYCOSYLASE-RELATED"/>
    <property type="match status" value="1"/>
</dbReference>
<dbReference type="CDD" id="cd00254">
    <property type="entry name" value="LT-like"/>
    <property type="match status" value="1"/>
</dbReference>
<feature type="chain" id="PRO_5046631969" evidence="2">
    <location>
        <begin position="27"/>
        <end position="258"/>
    </location>
</feature>
<feature type="signal peptide" evidence="2">
    <location>
        <begin position="1"/>
        <end position="26"/>
    </location>
</feature>
<keyword evidence="5" id="KW-1185">Reference proteome</keyword>
<dbReference type="GO" id="GO:0016829">
    <property type="term" value="F:lyase activity"/>
    <property type="evidence" value="ECO:0007669"/>
    <property type="project" value="UniProtKB-KW"/>
</dbReference>
<dbReference type="InterPro" id="IPR023346">
    <property type="entry name" value="Lysozyme-like_dom_sf"/>
</dbReference>
<dbReference type="Gene3D" id="1.10.530.10">
    <property type="match status" value="1"/>
</dbReference>
<dbReference type="RefSeq" id="WP_296820886.1">
    <property type="nucleotide sequence ID" value="NZ_JBBMEU010000080.1"/>
</dbReference>
<gene>
    <name evidence="4" type="ORF">WMO23_10185</name>
</gene>
<feature type="compositionally biased region" description="Polar residues" evidence="1">
    <location>
        <begin position="235"/>
        <end position="250"/>
    </location>
</feature>